<dbReference type="InterPro" id="IPR024370">
    <property type="entry name" value="PBP_domain"/>
</dbReference>
<evidence type="ECO:0000313" key="4">
    <source>
        <dbReference type="EMBL" id="KJC63723.1"/>
    </source>
</evidence>
<dbReference type="PANTHER" id="PTHR42996:SF1">
    <property type="entry name" value="PHOSPHATE-BINDING PROTEIN PSTS"/>
    <property type="match status" value="1"/>
</dbReference>
<keyword evidence="2" id="KW-0472">Membrane</keyword>
<dbReference type="Pfam" id="PF12849">
    <property type="entry name" value="PBP_like_2"/>
    <property type="match status" value="1"/>
</dbReference>
<comment type="similarity">
    <text evidence="1">Belongs to the PstS family.</text>
</comment>
<comment type="caution">
    <text evidence="4">The sequence shown here is derived from an EMBL/GenBank/DDBJ whole genome shotgun (WGS) entry which is preliminary data.</text>
</comment>
<feature type="domain" description="PBP" evidence="3">
    <location>
        <begin position="25"/>
        <end position="334"/>
    </location>
</feature>
<evidence type="ECO:0000256" key="1">
    <source>
        <dbReference type="ARBA" id="ARBA00008725"/>
    </source>
</evidence>
<name>A0ABR5CDL4_9MICO</name>
<gene>
    <name evidence="4" type="ORF">TZ00_13705</name>
</gene>
<keyword evidence="2" id="KW-1133">Transmembrane helix</keyword>
<dbReference type="Proteomes" id="UP000032503">
    <property type="component" value="Unassembled WGS sequence"/>
</dbReference>
<dbReference type="EMBL" id="JYFC01000006">
    <property type="protein sequence ID" value="KJC63723.1"/>
    <property type="molecule type" value="Genomic_DNA"/>
</dbReference>
<dbReference type="PANTHER" id="PTHR42996">
    <property type="entry name" value="PHOSPHATE-BINDING PROTEIN PSTS"/>
    <property type="match status" value="1"/>
</dbReference>
<keyword evidence="2" id="KW-0812">Transmembrane</keyword>
<keyword evidence="5" id="KW-1185">Reference proteome</keyword>
<dbReference type="Gene3D" id="3.40.190.10">
    <property type="entry name" value="Periplasmic binding protein-like II"/>
    <property type="match status" value="2"/>
</dbReference>
<dbReference type="SUPFAM" id="SSF53850">
    <property type="entry name" value="Periplasmic binding protein-like II"/>
    <property type="match status" value="1"/>
</dbReference>
<protein>
    <recommendedName>
        <fullName evidence="3">PBP domain-containing protein</fullName>
    </recommendedName>
</protein>
<evidence type="ECO:0000313" key="5">
    <source>
        <dbReference type="Proteomes" id="UP000032503"/>
    </source>
</evidence>
<evidence type="ECO:0000259" key="3">
    <source>
        <dbReference type="Pfam" id="PF12849"/>
    </source>
</evidence>
<proteinExistence type="inferred from homology"/>
<organism evidence="4 5">
    <name type="scientific">Agreia bicolorata</name>
    <dbReference type="NCBI Taxonomy" id="110935"/>
    <lineage>
        <taxon>Bacteria</taxon>
        <taxon>Bacillati</taxon>
        <taxon>Actinomycetota</taxon>
        <taxon>Actinomycetes</taxon>
        <taxon>Micrococcales</taxon>
        <taxon>Microbacteriaceae</taxon>
        <taxon>Agreia</taxon>
    </lineage>
</organism>
<dbReference type="InterPro" id="IPR050962">
    <property type="entry name" value="Phosphate-bind_PstS"/>
</dbReference>
<reference evidence="4 5" key="1">
    <citation type="journal article" date="2001" name="Int. J. Syst. Evol. Microbiol.">
        <title>Agreia bicolorata gen. nov., sp. nov., to accommodate actinobacteria isolated from narrow reed grass infected by the nematode Heteroanguina graminophila.</title>
        <authorList>
            <person name="Evtushenko L.I."/>
            <person name="Dorofeeva L.V."/>
            <person name="Dobrovolskaya T.G."/>
            <person name="Streshinskaya G.M."/>
            <person name="Subbotin S.A."/>
            <person name="Tiedje J.M."/>
        </authorList>
    </citation>
    <scope>NUCLEOTIDE SEQUENCE [LARGE SCALE GENOMIC DNA]</scope>
    <source>
        <strain evidence="4 5">VKM Ac-1804</strain>
    </source>
</reference>
<evidence type="ECO:0000256" key="2">
    <source>
        <dbReference type="SAM" id="Phobius"/>
    </source>
</evidence>
<feature type="transmembrane region" description="Helical" evidence="2">
    <location>
        <begin position="517"/>
        <end position="539"/>
    </location>
</feature>
<accession>A0ABR5CDL4</accession>
<sequence length="547" mass="56740">MRALSRALGVTLVFGLIAGGALPAAAASYQRISGEGSSWAALAVQQWQADVKSQGVTVDYVPSGSSQGRKNFAGRIDAKFAVSEIPYRGDTADKRDDSYPDFNFTMMPMVAGGTSFMYNLEVNGQQFRDLNLSQQAAAGIFSGTITQWNDPAIAADNPGVNLPAQPITVVVRSEGSGATAQFTLWMLRQFPAAYQQLCSVSGECDGTHATSYFPAQNKANFVAQSGSDGVTKYTVQTSGTINYDEFAYAQQAGFPVANLKNAAGFYTTPTDTAVAVGLTQAVINSDPNSENYLAQDLSNVYAYQDPRSYALSSYSYFMVPTQTTNQFDESHGATLGYFTQYSLCEGQQTMGTLGYSPLPMNLVLAAMTEIRKIPGLDAPTTAKLDAVANSALGADGGNPCNNPTFQPGDNPSHNVLVDKAPFPAGCDEACQAPWRLASAGVAASGPTFDAGAPAAAGGAGAGAAAADSTAAAASTKVCDSDTGVCVEGTANTVAGGKVTPVSTVIPGQQGWAGPQTLMVLVGGLLALFLVAPALVSRVLSKAPRKRI</sequence>